<dbReference type="InterPro" id="IPR035959">
    <property type="entry name" value="RutC-like_sf"/>
</dbReference>
<dbReference type="InterPro" id="IPR035709">
    <property type="entry name" value="YoaB-like"/>
</dbReference>
<dbReference type="AlphaFoldDB" id="A0A2X2CU29"/>
<dbReference type="PANTHER" id="PTHR47328:SF1">
    <property type="entry name" value="RUTC FAMILY PROTEIN YOAB"/>
    <property type="match status" value="1"/>
</dbReference>
<dbReference type="SUPFAM" id="SSF55298">
    <property type="entry name" value="YjgF-like"/>
    <property type="match status" value="1"/>
</dbReference>
<evidence type="ECO:0000313" key="2">
    <source>
        <dbReference type="EMBL" id="MBH3438141.1"/>
    </source>
</evidence>
<reference evidence="3 4" key="1">
    <citation type="submission" date="2018-06" db="EMBL/GenBank/DDBJ databases">
        <authorList>
            <consortium name="Pathogen Informatics"/>
            <person name="Doyle S."/>
        </authorList>
    </citation>
    <scope>NUCLEOTIDE SEQUENCE [LARGE SCALE GENOMIC DNA]</scope>
    <source>
        <strain evidence="3 4">NCTC11842</strain>
    </source>
</reference>
<organism evidence="3 4">
    <name type="scientific">Pseudomonas luteola</name>
    <dbReference type="NCBI Taxonomy" id="47886"/>
    <lineage>
        <taxon>Bacteria</taxon>
        <taxon>Pseudomonadati</taxon>
        <taxon>Pseudomonadota</taxon>
        <taxon>Gammaproteobacteria</taxon>
        <taxon>Pseudomonadales</taxon>
        <taxon>Pseudomonadaceae</taxon>
        <taxon>Pseudomonas</taxon>
    </lineage>
</organism>
<keyword evidence="5" id="KW-1185">Reference proteome</keyword>
<evidence type="ECO:0000313" key="6">
    <source>
        <dbReference type="Proteomes" id="UP000638986"/>
    </source>
</evidence>
<dbReference type="EMBL" id="UAUF01000014">
    <property type="protein sequence ID" value="SPZ12262.1"/>
    <property type="molecule type" value="Genomic_DNA"/>
</dbReference>
<dbReference type="EMBL" id="JADMCD010000004">
    <property type="protein sequence ID" value="MBF8641115.1"/>
    <property type="molecule type" value="Genomic_DNA"/>
</dbReference>
<dbReference type="GO" id="GO:0016787">
    <property type="term" value="F:hydrolase activity"/>
    <property type="evidence" value="ECO:0007669"/>
    <property type="project" value="UniProtKB-KW"/>
</dbReference>
<dbReference type="RefSeq" id="WP_010796113.1">
    <property type="nucleotide sequence ID" value="NZ_CP044086.1"/>
</dbReference>
<sequence>MAIQRLHTNRRMSEIVVHNGTVYLAGQVGEDLNSGVEQQTRETLANIERLLKEAGTDTHHILSVTVYLKDIDAHFAGMNSVWDEWLPEGVAPARATVEAKLCEPEILVEMSVVAALP</sequence>
<dbReference type="Proteomes" id="UP000250443">
    <property type="component" value="Unassembled WGS sequence"/>
</dbReference>
<accession>A0A2X2CU29</accession>
<evidence type="ECO:0000313" key="1">
    <source>
        <dbReference type="EMBL" id="MBF8641115.1"/>
    </source>
</evidence>
<proteinExistence type="predicted"/>
<evidence type="ECO:0000313" key="3">
    <source>
        <dbReference type="EMBL" id="SPZ12262.1"/>
    </source>
</evidence>
<dbReference type="EC" id="3.5.4.-" evidence="3"/>
<dbReference type="Proteomes" id="UP000626180">
    <property type="component" value="Unassembled WGS sequence"/>
</dbReference>
<reference evidence="2 6" key="3">
    <citation type="submission" date="2020-11" db="EMBL/GenBank/DDBJ databases">
        <title>Enhanced detection system for hospital associated transmission using whole genome sequencing surveillance.</title>
        <authorList>
            <person name="Harrison L.H."/>
            <person name="Van Tyne D."/>
            <person name="Marsh J.W."/>
            <person name="Griffith M.P."/>
            <person name="Snyder D.J."/>
            <person name="Cooper V.S."/>
            <person name="Mustapha M."/>
        </authorList>
    </citation>
    <scope>NUCLEOTIDE SEQUENCE [LARGE SCALE GENOMIC DNA]</scope>
    <source>
        <strain evidence="2 6">PSB00013</strain>
    </source>
</reference>
<name>A0A2X2CU29_PSELU</name>
<gene>
    <name evidence="3" type="primary">yabJ_2</name>
    <name evidence="2" type="ORF">I5Q09_05525</name>
    <name evidence="1" type="ORF">IRZ65_10505</name>
    <name evidence="3" type="ORF">NCTC11842_04367</name>
</gene>
<dbReference type="CDD" id="cd06150">
    <property type="entry name" value="YjgF_YER057c_UK114_like_2"/>
    <property type="match status" value="1"/>
</dbReference>
<dbReference type="Pfam" id="PF01042">
    <property type="entry name" value="Ribonuc_L-PSP"/>
    <property type="match status" value="1"/>
</dbReference>
<dbReference type="Proteomes" id="UP000638986">
    <property type="component" value="Unassembled WGS sequence"/>
</dbReference>
<dbReference type="InterPro" id="IPR006175">
    <property type="entry name" value="YjgF/YER057c/UK114"/>
</dbReference>
<dbReference type="Gene3D" id="3.30.1330.40">
    <property type="entry name" value="RutC-like"/>
    <property type="match status" value="1"/>
</dbReference>
<dbReference type="EMBL" id="JADTXM010000003">
    <property type="protein sequence ID" value="MBH3438141.1"/>
    <property type="molecule type" value="Genomic_DNA"/>
</dbReference>
<keyword evidence="3" id="KW-0378">Hydrolase</keyword>
<dbReference type="GeneID" id="300266718"/>
<reference evidence="1 5" key="2">
    <citation type="submission" date="2020-10" db="EMBL/GenBank/DDBJ databases">
        <title>Genome sequences of Pseudomonas isolates.</title>
        <authorList>
            <person name="Wessels L."/>
            <person name="Reich F."/>
            <person name="Hammerl J."/>
        </authorList>
    </citation>
    <scope>NUCLEOTIDE SEQUENCE [LARGE SCALE GENOMIC DNA]</scope>
    <source>
        <strain evidence="1 5">20-MO00624-0</strain>
    </source>
</reference>
<protein>
    <submittedName>
        <fullName evidence="3">Endoribonuclease L-PSP</fullName>
        <ecNumber evidence="3">3.5.4.-</ecNumber>
    </submittedName>
    <submittedName>
        <fullName evidence="1">RidA family protein</fullName>
    </submittedName>
</protein>
<dbReference type="PANTHER" id="PTHR47328">
    <property type="match status" value="1"/>
</dbReference>
<evidence type="ECO:0000313" key="5">
    <source>
        <dbReference type="Proteomes" id="UP000626180"/>
    </source>
</evidence>
<evidence type="ECO:0000313" key="4">
    <source>
        <dbReference type="Proteomes" id="UP000250443"/>
    </source>
</evidence>